<feature type="transmembrane region" description="Helical" evidence="5">
    <location>
        <begin position="162"/>
        <end position="185"/>
    </location>
</feature>
<dbReference type="AlphaFoldDB" id="A0A933LQZ5"/>
<feature type="transmembrane region" description="Helical" evidence="5">
    <location>
        <begin position="282"/>
        <end position="302"/>
    </location>
</feature>
<dbReference type="InterPro" id="IPR050382">
    <property type="entry name" value="MFS_Na/Anion_cotransporter"/>
</dbReference>
<feature type="transmembrane region" description="Helical" evidence="5">
    <location>
        <begin position="136"/>
        <end position="156"/>
    </location>
</feature>
<accession>A0A933LQZ5</accession>
<feature type="transmembrane region" description="Helical" evidence="5">
    <location>
        <begin position="308"/>
        <end position="333"/>
    </location>
</feature>
<dbReference type="PROSITE" id="PS50850">
    <property type="entry name" value="MFS"/>
    <property type="match status" value="1"/>
</dbReference>
<keyword evidence="3 5" id="KW-1133">Transmembrane helix</keyword>
<evidence type="ECO:0000313" key="8">
    <source>
        <dbReference type="Proteomes" id="UP000772181"/>
    </source>
</evidence>
<evidence type="ECO:0000256" key="5">
    <source>
        <dbReference type="SAM" id="Phobius"/>
    </source>
</evidence>
<dbReference type="SUPFAM" id="SSF103473">
    <property type="entry name" value="MFS general substrate transporter"/>
    <property type="match status" value="1"/>
</dbReference>
<comment type="caution">
    <text evidence="7">The sequence shown here is derived from an EMBL/GenBank/DDBJ whole genome shotgun (WGS) entry which is preliminary data.</text>
</comment>
<gene>
    <name evidence="7" type="ORF">HY730_09920</name>
</gene>
<dbReference type="EMBL" id="JACQWF010000427">
    <property type="protein sequence ID" value="MBI4596670.1"/>
    <property type="molecule type" value="Genomic_DNA"/>
</dbReference>
<protein>
    <submittedName>
        <fullName evidence="7">MFS transporter</fullName>
    </submittedName>
</protein>
<feature type="transmembrane region" description="Helical" evidence="5">
    <location>
        <begin position="213"/>
        <end position="237"/>
    </location>
</feature>
<dbReference type="InterPro" id="IPR011701">
    <property type="entry name" value="MFS"/>
</dbReference>
<evidence type="ECO:0000256" key="1">
    <source>
        <dbReference type="ARBA" id="ARBA00004141"/>
    </source>
</evidence>
<comment type="subcellular location">
    <subcellularLocation>
        <location evidence="1">Membrane</location>
        <topology evidence="1">Multi-pass membrane protein</topology>
    </subcellularLocation>
</comment>
<name>A0A933LQZ5_UNCTE</name>
<dbReference type="GO" id="GO:0022857">
    <property type="term" value="F:transmembrane transporter activity"/>
    <property type="evidence" value="ECO:0007669"/>
    <property type="project" value="InterPro"/>
</dbReference>
<evidence type="ECO:0000259" key="6">
    <source>
        <dbReference type="PROSITE" id="PS50850"/>
    </source>
</evidence>
<feature type="transmembrane region" description="Helical" evidence="5">
    <location>
        <begin position="373"/>
        <end position="395"/>
    </location>
</feature>
<dbReference type="InterPro" id="IPR036259">
    <property type="entry name" value="MFS_trans_sf"/>
</dbReference>
<sequence>MAWKYYHTVWVIMAGGWVSLYLARMGLAPLLGLIMEEFKLSHAMAGVLFSAIFYSYGLMQLPSGYLGDRFGRRKILILATSLWFLFSLSTAAAHTLTMLLVVRVLTGLAHGLYFGNERPTVFAFTPKDKMGQGQGISFMGLCAGLFLSVFFSGLIAEYFRNWRLVFLIFSIPSLVTSILIFKFIMEPPKSSQAEKPLTARVAYRKAIADGNLWLMYLLGFVLLFAYWVIIAWLPSIYEEIGIATITGRSLLTGILGLIGLPAMFISGLMSDKLVRKGFGRKWLIALMVFLWALLMLWIGFALKNGASIGLVSSLFFSAAFVVFGVWPPYYALLSEMSPGEVMGTVFGLANFIGFLSTWIAPFLTGWIKDQTGSFAGGLFVSSAMLIMGTILTLALRSPHYENKS</sequence>
<feature type="transmembrane region" description="Helical" evidence="5">
    <location>
        <begin position="43"/>
        <end position="63"/>
    </location>
</feature>
<keyword evidence="4 5" id="KW-0472">Membrane</keyword>
<proteinExistence type="predicted"/>
<evidence type="ECO:0000256" key="3">
    <source>
        <dbReference type="ARBA" id="ARBA00022989"/>
    </source>
</evidence>
<evidence type="ECO:0000256" key="2">
    <source>
        <dbReference type="ARBA" id="ARBA00022692"/>
    </source>
</evidence>
<evidence type="ECO:0000313" key="7">
    <source>
        <dbReference type="EMBL" id="MBI4596670.1"/>
    </source>
</evidence>
<dbReference type="PANTHER" id="PTHR11662">
    <property type="entry name" value="SOLUTE CARRIER FAMILY 17"/>
    <property type="match status" value="1"/>
</dbReference>
<feature type="transmembrane region" description="Helical" evidence="5">
    <location>
        <begin position="345"/>
        <end position="367"/>
    </location>
</feature>
<feature type="domain" description="Major facilitator superfamily (MFS) profile" evidence="6">
    <location>
        <begin position="8"/>
        <end position="400"/>
    </location>
</feature>
<feature type="transmembrane region" description="Helical" evidence="5">
    <location>
        <begin position="75"/>
        <end position="92"/>
    </location>
</feature>
<keyword evidence="2 5" id="KW-0812">Transmembrane</keyword>
<organism evidence="7 8">
    <name type="scientific">Tectimicrobiota bacterium</name>
    <dbReference type="NCBI Taxonomy" id="2528274"/>
    <lineage>
        <taxon>Bacteria</taxon>
        <taxon>Pseudomonadati</taxon>
        <taxon>Nitrospinota/Tectimicrobiota group</taxon>
        <taxon>Candidatus Tectimicrobiota</taxon>
    </lineage>
</organism>
<evidence type="ECO:0000256" key="4">
    <source>
        <dbReference type="ARBA" id="ARBA00023136"/>
    </source>
</evidence>
<dbReference type="Proteomes" id="UP000772181">
    <property type="component" value="Unassembled WGS sequence"/>
</dbReference>
<dbReference type="Gene3D" id="1.20.1250.20">
    <property type="entry name" value="MFS general substrate transporter like domains"/>
    <property type="match status" value="1"/>
</dbReference>
<feature type="transmembrane region" description="Helical" evidence="5">
    <location>
        <begin position="249"/>
        <end position="270"/>
    </location>
</feature>
<dbReference type="GO" id="GO:0016020">
    <property type="term" value="C:membrane"/>
    <property type="evidence" value="ECO:0007669"/>
    <property type="project" value="UniProtKB-SubCell"/>
</dbReference>
<dbReference type="InterPro" id="IPR020846">
    <property type="entry name" value="MFS_dom"/>
</dbReference>
<reference evidence="7" key="1">
    <citation type="submission" date="2020-07" db="EMBL/GenBank/DDBJ databases">
        <title>Huge and variable diversity of episymbiotic CPR bacteria and DPANN archaea in groundwater ecosystems.</title>
        <authorList>
            <person name="He C.Y."/>
            <person name="Keren R."/>
            <person name="Whittaker M."/>
            <person name="Farag I.F."/>
            <person name="Doudna J."/>
            <person name="Cate J.H.D."/>
            <person name="Banfield J.F."/>
        </authorList>
    </citation>
    <scope>NUCLEOTIDE SEQUENCE</scope>
    <source>
        <strain evidence="7">NC_groundwater_1482_Ag_S-0.65um_47_24</strain>
    </source>
</reference>
<dbReference type="Pfam" id="PF07690">
    <property type="entry name" value="MFS_1"/>
    <property type="match status" value="1"/>
</dbReference>
<dbReference type="PANTHER" id="PTHR11662:SF399">
    <property type="entry name" value="FI19708P1-RELATED"/>
    <property type="match status" value="1"/>
</dbReference>